<dbReference type="AlphaFoldDB" id="A0A8E0RU32"/>
<dbReference type="OrthoDB" id="10431002at2759"/>
<keyword evidence="3" id="KW-1185">Reference proteome</keyword>
<evidence type="ECO:0000256" key="1">
    <source>
        <dbReference type="SAM" id="MobiDB-lite"/>
    </source>
</evidence>
<protein>
    <submittedName>
        <fullName evidence="2">Uncharacterized protein</fullName>
    </submittedName>
</protein>
<evidence type="ECO:0000313" key="3">
    <source>
        <dbReference type="Proteomes" id="UP000728185"/>
    </source>
</evidence>
<dbReference type="EMBL" id="LUCM01004837">
    <property type="protein sequence ID" value="KAA0193746.1"/>
    <property type="molecule type" value="Genomic_DNA"/>
</dbReference>
<name>A0A8E0RU32_9TREM</name>
<feature type="region of interest" description="Disordered" evidence="1">
    <location>
        <begin position="55"/>
        <end position="98"/>
    </location>
</feature>
<evidence type="ECO:0000313" key="2">
    <source>
        <dbReference type="EMBL" id="KAA0193746.1"/>
    </source>
</evidence>
<feature type="compositionally biased region" description="Basic and acidic residues" evidence="1">
    <location>
        <begin position="71"/>
        <end position="81"/>
    </location>
</feature>
<comment type="caution">
    <text evidence="2">The sequence shown here is derived from an EMBL/GenBank/DDBJ whole genome shotgun (WGS) entry which is preliminary data.</text>
</comment>
<organism evidence="2 3">
    <name type="scientific">Fasciolopsis buskii</name>
    <dbReference type="NCBI Taxonomy" id="27845"/>
    <lineage>
        <taxon>Eukaryota</taxon>
        <taxon>Metazoa</taxon>
        <taxon>Spiralia</taxon>
        <taxon>Lophotrochozoa</taxon>
        <taxon>Platyhelminthes</taxon>
        <taxon>Trematoda</taxon>
        <taxon>Digenea</taxon>
        <taxon>Plagiorchiida</taxon>
        <taxon>Echinostomata</taxon>
        <taxon>Echinostomatoidea</taxon>
        <taxon>Fasciolidae</taxon>
        <taxon>Fasciolopsis</taxon>
    </lineage>
</organism>
<accession>A0A8E0RU32</accession>
<sequence length="205" mass="23407">MSLPYYARNFAYVLWTNKPLENRKRPSKSPLLTWIRTKPPWMNISTRLVDATKKIPSRSTSMPLATPNENCRTRDTREKSPMRLGQSSSHGHRSRIGMRSVAVCTSRATSVYEMGSFRSTNKSALAVSGHGHSNTSSLDRFIEKSRLWAGRAPLARMEHTHITSPSPLRSTVSVLYRCGRDRQKQLIRSSMDKLDKTRTKRRGLF</sequence>
<dbReference type="Proteomes" id="UP000728185">
    <property type="component" value="Unassembled WGS sequence"/>
</dbReference>
<feature type="compositionally biased region" description="Polar residues" evidence="1">
    <location>
        <begin position="57"/>
        <end position="70"/>
    </location>
</feature>
<reference evidence="2" key="1">
    <citation type="submission" date="2019-05" db="EMBL/GenBank/DDBJ databases">
        <title>Annotation for the trematode Fasciolopsis buski.</title>
        <authorList>
            <person name="Choi Y.-J."/>
        </authorList>
    </citation>
    <scope>NUCLEOTIDE SEQUENCE</scope>
    <source>
        <strain evidence="2">HT</strain>
        <tissue evidence="2">Whole worm</tissue>
    </source>
</reference>
<gene>
    <name evidence="2" type="ORF">FBUS_09274</name>
</gene>
<proteinExistence type="predicted"/>